<keyword evidence="5" id="KW-0808">Transferase</keyword>
<dbReference type="Gene3D" id="3.40.50.880">
    <property type="match status" value="1"/>
</dbReference>
<proteinExistence type="inferred from homology"/>
<gene>
    <name evidence="5" type="ORF">H9L09_10815</name>
</gene>
<evidence type="ECO:0000256" key="3">
    <source>
        <dbReference type="ARBA" id="ARBA00022801"/>
    </source>
</evidence>
<dbReference type="GO" id="GO:0016740">
    <property type="term" value="F:transferase activity"/>
    <property type="evidence" value="ECO:0007669"/>
    <property type="project" value="UniProtKB-KW"/>
</dbReference>
<dbReference type="KEGG" id="nmes:H9L09_10815"/>
<keyword evidence="4" id="KW-0720">Serine protease</keyword>
<dbReference type="InterPro" id="IPR029062">
    <property type="entry name" value="Class_I_gatase-like"/>
</dbReference>
<name>A0A7G9R6C5_9ACTN</name>
<dbReference type="RefSeq" id="WP_187576991.1">
    <property type="nucleotide sequence ID" value="NZ_CP060713.1"/>
</dbReference>
<dbReference type="InterPro" id="IPR005320">
    <property type="entry name" value="Peptidase_S51"/>
</dbReference>
<evidence type="ECO:0000313" key="6">
    <source>
        <dbReference type="Proteomes" id="UP000515947"/>
    </source>
</evidence>
<dbReference type="GO" id="GO:0006508">
    <property type="term" value="P:proteolysis"/>
    <property type="evidence" value="ECO:0007669"/>
    <property type="project" value="UniProtKB-KW"/>
</dbReference>
<organism evidence="5 6">
    <name type="scientific">Nocardioides mesophilus</name>
    <dbReference type="NCBI Taxonomy" id="433659"/>
    <lineage>
        <taxon>Bacteria</taxon>
        <taxon>Bacillati</taxon>
        <taxon>Actinomycetota</taxon>
        <taxon>Actinomycetes</taxon>
        <taxon>Propionibacteriales</taxon>
        <taxon>Nocardioidaceae</taxon>
        <taxon>Nocardioides</taxon>
    </lineage>
</organism>
<evidence type="ECO:0000256" key="1">
    <source>
        <dbReference type="ARBA" id="ARBA00006534"/>
    </source>
</evidence>
<protein>
    <submittedName>
        <fullName evidence="5">Type 1 glutamine amidotransferase-like domain-containing protein</fullName>
    </submittedName>
</protein>
<accession>A0A7G9R6C5</accession>
<keyword evidence="2" id="KW-0645">Protease</keyword>
<comment type="similarity">
    <text evidence="1">Belongs to the peptidase S51 family.</text>
</comment>
<keyword evidence="5" id="KW-0315">Glutamine amidotransferase</keyword>
<keyword evidence="6" id="KW-1185">Reference proteome</keyword>
<sequence length="253" mass="25931">MMTEMTQVHLVGGGVDTLGDPALLRPFVESALARAAGHASRPRLALVLADDRGLAAKFRPPYIEPFEALLPGGFDFMDVFVGGATPADPAVLGSADGFVVGGGPTPVYLAALAPVAPVLRSAVAAGVPYLGFSAGAMVAASPALAGGWCHGGLAVCEEDWSEGLVEIEVREGLDLVPFCVDVHATQGGLLSRAASLPGLPGVERAMGIDEGTCLSVCAEPTGELRLRVSGRGFVWDVARGGDDTMLLRRLASL</sequence>
<dbReference type="CDD" id="cd03129">
    <property type="entry name" value="GAT1_Peptidase_E_like"/>
    <property type="match status" value="1"/>
</dbReference>
<dbReference type="SUPFAM" id="SSF52317">
    <property type="entry name" value="Class I glutamine amidotransferase-like"/>
    <property type="match status" value="1"/>
</dbReference>
<dbReference type="EMBL" id="CP060713">
    <property type="protein sequence ID" value="QNN51150.1"/>
    <property type="molecule type" value="Genomic_DNA"/>
</dbReference>
<evidence type="ECO:0000256" key="2">
    <source>
        <dbReference type="ARBA" id="ARBA00022670"/>
    </source>
</evidence>
<dbReference type="AlphaFoldDB" id="A0A7G9R6C5"/>
<dbReference type="Proteomes" id="UP000515947">
    <property type="component" value="Chromosome"/>
</dbReference>
<evidence type="ECO:0000313" key="5">
    <source>
        <dbReference type="EMBL" id="QNN51150.1"/>
    </source>
</evidence>
<evidence type="ECO:0000256" key="4">
    <source>
        <dbReference type="ARBA" id="ARBA00022825"/>
    </source>
</evidence>
<reference evidence="5 6" key="1">
    <citation type="submission" date="2020-08" db="EMBL/GenBank/DDBJ databases">
        <title>Genome sequence of Nocardioides mesophilus KACC 16243T.</title>
        <authorList>
            <person name="Hyun D.-W."/>
            <person name="Bae J.-W."/>
        </authorList>
    </citation>
    <scope>NUCLEOTIDE SEQUENCE [LARGE SCALE GENOMIC DNA]</scope>
    <source>
        <strain evidence="5 6">KACC 16243</strain>
    </source>
</reference>
<dbReference type="Pfam" id="PF03575">
    <property type="entry name" value="Peptidase_S51"/>
    <property type="match status" value="1"/>
</dbReference>
<dbReference type="GO" id="GO:0008236">
    <property type="term" value="F:serine-type peptidase activity"/>
    <property type="evidence" value="ECO:0007669"/>
    <property type="project" value="UniProtKB-KW"/>
</dbReference>
<keyword evidence="3" id="KW-0378">Hydrolase</keyword>